<dbReference type="OrthoDB" id="10468573at2759"/>
<dbReference type="AlphaFoldDB" id="A0A8B6CPJ8"/>
<accession>A0A8B6CPJ8</accession>
<dbReference type="Proteomes" id="UP000596742">
    <property type="component" value="Unassembled WGS sequence"/>
</dbReference>
<reference evidence="1" key="1">
    <citation type="submission" date="2018-11" db="EMBL/GenBank/DDBJ databases">
        <authorList>
            <person name="Alioto T."/>
            <person name="Alioto T."/>
        </authorList>
    </citation>
    <scope>NUCLEOTIDE SEQUENCE</scope>
</reference>
<protein>
    <submittedName>
        <fullName evidence="1">Uncharacterized protein</fullName>
    </submittedName>
</protein>
<name>A0A8B6CPJ8_MYTGA</name>
<proteinExistence type="predicted"/>
<sequence>MAIHDTSNLSLKNSTDICGLLCPFMTQYSCIFRSKLNQGIIVSRLDLHIPFGKTFPLTASEDYQAYHIRQLKKEFDGSIIPRLGKTIADKWISDTKFGHTVPIFDEIPNIVDISRNRKMICVPDVLN</sequence>
<gene>
    <name evidence="1" type="ORF">MGAL_10B081716</name>
</gene>
<organism evidence="1 2">
    <name type="scientific">Mytilus galloprovincialis</name>
    <name type="common">Mediterranean mussel</name>
    <dbReference type="NCBI Taxonomy" id="29158"/>
    <lineage>
        <taxon>Eukaryota</taxon>
        <taxon>Metazoa</taxon>
        <taxon>Spiralia</taxon>
        <taxon>Lophotrochozoa</taxon>
        <taxon>Mollusca</taxon>
        <taxon>Bivalvia</taxon>
        <taxon>Autobranchia</taxon>
        <taxon>Pteriomorphia</taxon>
        <taxon>Mytilida</taxon>
        <taxon>Mytiloidea</taxon>
        <taxon>Mytilidae</taxon>
        <taxon>Mytilinae</taxon>
        <taxon>Mytilus</taxon>
    </lineage>
</organism>
<evidence type="ECO:0000313" key="1">
    <source>
        <dbReference type="EMBL" id="VDI07110.1"/>
    </source>
</evidence>
<evidence type="ECO:0000313" key="2">
    <source>
        <dbReference type="Proteomes" id="UP000596742"/>
    </source>
</evidence>
<dbReference type="EMBL" id="UYJE01002006">
    <property type="protein sequence ID" value="VDI07110.1"/>
    <property type="molecule type" value="Genomic_DNA"/>
</dbReference>
<keyword evidence="2" id="KW-1185">Reference proteome</keyword>
<comment type="caution">
    <text evidence="1">The sequence shown here is derived from an EMBL/GenBank/DDBJ whole genome shotgun (WGS) entry which is preliminary data.</text>
</comment>